<organism evidence="2 3">
    <name type="scientific">Aplysia californica</name>
    <name type="common">California sea hare</name>
    <dbReference type="NCBI Taxonomy" id="6500"/>
    <lineage>
        <taxon>Eukaryota</taxon>
        <taxon>Metazoa</taxon>
        <taxon>Spiralia</taxon>
        <taxon>Lophotrochozoa</taxon>
        <taxon>Mollusca</taxon>
        <taxon>Gastropoda</taxon>
        <taxon>Heterobranchia</taxon>
        <taxon>Euthyneura</taxon>
        <taxon>Tectipleura</taxon>
        <taxon>Aplysiida</taxon>
        <taxon>Aplysioidea</taxon>
        <taxon>Aplysiidae</taxon>
        <taxon>Aplysia</taxon>
    </lineage>
</organism>
<keyword evidence="2" id="KW-1185">Reference proteome</keyword>
<feature type="compositionally biased region" description="Pro residues" evidence="1">
    <location>
        <begin position="1"/>
        <end position="17"/>
    </location>
</feature>
<proteinExistence type="predicted"/>
<dbReference type="RefSeq" id="XP_012943953.1">
    <property type="nucleotide sequence ID" value="XM_013088499.1"/>
</dbReference>
<evidence type="ECO:0000256" key="1">
    <source>
        <dbReference type="SAM" id="MobiDB-lite"/>
    </source>
</evidence>
<feature type="region of interest" description="Disordered" evidence="1">
    <location>
        <begin position="1"/>
        <end position="84"/>
    </location>
</feature>
<accession>A0ABM1AAF9</accession>
<reference evidence="3" key="1">
    <citation type="submission" date="2025-08" db="UniProtKB">
        <authorList>
            <consortium name="RefSeq"/>
        </authorList>
    </citation>
    <scope>IDENTIFICATION</scope>
</reference>
<dbReference type="Proteomes" id="UP000694888">
    <property type="component" value="Unplaced"/>
</dbReference>
<evidence type="ECO:0000313" key="3">
    <source>
        <dbReference type="RefSeq" id="XP_012943953.1"/>
    </source>
</evidence>
<protein>
    <submittedName>
        <fullName evidence="3">Proline-rich receptor-like protein kinase PERK2</fullName>
    </submittedName>
</protein>
<name>A0ABM1AAF9_APLCA</name>
<feature type="compositionally biased region" description="Pro residues" evidence="1">
    <location>
        <begin position="63"/>
        <end position="78"/>
    </location>
</feature>
<gene>
    <name evidence="3" type="primary">LOC106013269</name>
</gene>
<evidence type="ECO:0000313" key="2">
    <source>
        <dbReference type="Proteomes" id="UP000694888"/>
    </source>
</evidence>
<sequence>MSGFPPPPPGPGFPPPRYEVEKDSINANKLKQQPGTQTKAPNGTALPPPPPQPRYTYEYDMIEPPPPPTPPPFFPQAPPLAQEAPPLSPQPNYIAPPLALPPLPAPNLAPPLLNFPSNPAPPRPYFPTYPQNYNTFSNQIAPKQYYPLPPSRQPLFPAPRRQTPLLSSSSSSYFPQIPSRWPSYVPQRNFLNSYPRRAPVFRLQRDKGLSLLLRMTPFTTPQKRRQQMLNVLLILSAEELLCKTLYDAQKLEHATYYPSQCGKRPNCPVHLSNFMQIGQVCVCCPVEVAPRAISSIIYTKGINSYKEKLSNFGPGTD</sequence>
<dbReference type="GeneID" id="106013269"/>
<feature type="compositionally biased region" description="Polar residues" evidence="1">
    <location>
        <begin position="25"/>
        <end position="41"/>
    </location>
</feature>